<proteinExistence type="inferred from homology"/>
<evidence type="ECO:0000313" key="4">
    <source>
        <dbReference type="EMBL" id="KAF6000793.1"/>
    </source>
</evidence>
<comment type="similarity">
    <text evidence="1">Belongs to the mTERF family.</text>
</comment>
<dbReference type="InterPro" id="IPR038538">
    <property type="entry name" value="MTERF_sf"/>
</dbReference>
<dbReference type="AlphaFoldDB" id="A0A7J7ICF6"/>
<dbReference type="OrthoDB" id="431485at2759"/>
<feature type="compositionally biased region" description="Basic and acidic residues" evidence="3">
    <location>
        <begin position="232"/>
        <end position="248"/>
    </location>
</feature>
<accession>A0A7J7ICF6</accession>
<dbReference type="GO" id="GO:0003676">
    <property type="term" value="F:nucleic acid binding"/>
    <property type="evidence" value="ECO:0007669"/>
    <property type="project" value="InterPro"/>
</dbReference>
<dbReference type="PANTHER" id="PTHR13068:SF112">
    <property type="entry name" value="TRANSCRIPTION TERMINATION FACTOR 3, MITOCHONDRIAL"/>
    <property type="match status" value="1"/>
</dbReference>
<evidence type="ECO:0000313" key="5">
    <source>
        <dbReference type="Proteomes" id="UP000530660"/>
    </source>
</evidence>
<name>A0A7J7ICF6_9RHOD</name>
<dbReference type="SMART" id="SM00733">
    <property type="entry name" value="Mterf"/>
    <property type="match status" value="4"/>
</dbReference>
<dbReference type="EMBL" id="VWRR01000017">
    <property type="protein sequence ID" value="KAF6000793.1"/>
    <property type="molecule type" value="Genomic_DNA"/>
</dbReference>
<gene>
    <name evidence="4" type="ORF">F1559_000314</name>
</gene>
<dbReference type="Pfam" id="PF02536">
    <property type="entry name" value="mTERF"/>
    <property type="match status" value="1"/>
</dbReference>
<evidence type="ECO:0000256" key="3">
    <source>
        <dbReference type="SAM" id="MobiDB-lite"/>
    </source>
</evidence>
<protein>
    <submittedName>
        <fullName evidence="4">Uncharacterized protein</fullName>
    </submittedName>
</protein>
<dbReference type="Proteomes" id="UP000530660">
    <property type="component" value="Unassembled WGS sequence"/>
</dbReference>
<sequence length="581" mass="65262">MSDTHAPGYVAPLFAQQRTARSSSPCSTKIDPQRLATPRLWSAGFPALRWNKAPVAGVTQRCCSGRALSTNRSLWMLRLGENTAQSAAEKLVEELVRKYEPERSPRQEMAFTTAQLVEKVIEFLRGLGLSVEDAGRIIHKRPQILQLSLKEQALPLIQFLSTELGLTDAQIRRVVRHAPQIFEQTIALLRQNASYLTWRGRRKRPTSRALDDDDEIASQFGSTTETLAPDGHVPDETFHDNSEERDAVRPGSELDTPAFSPRQLARAVAKRPPILWHPRTSIATMVCFVRDQVGCNARETAHVLSRVPQLLLRSPASLASQIHWLDRQLQPVAARESGSPKHARATRRRDVARLVVRFPPALILDTEETMQPRIDYLRMQFGVSDMRRCLLNTPTVLEASLDKDLGAFRSILIDIVGFQHDDPALSAFATHVPQFFQTRPHLLFGFLTSEGGLSPADARRCMAYVPSLLPLTGRHGQPEPDLGLRLLPHLQFCRQVLGQSLADVLQAVPGFLGKDLERHLIPRYAFAKSQLTPAQWRSLDLAAVFGSSTEHFCERVVRVPPSEYRSYVQSGKWLLFYTQIL</sequence>
<dbReference type="PANTHER" id="PTHR13068">
    <property type="entry name" value="CGI-12 PROTEIN-RELATED"/>
    <property type="match status" value="1"/>
</dbReference>
<reference evidence="4 5" key="1">
    <citation type="journal article" date="2020" name="J. Phycol.">
        <title>Comparative genome analysis reveals Cyanidiococcus gen. nov., a new extremophilic red algal genus sister to Cyanidioschyzon (Cyanidioschyzonaceae, Rhodophyta).</title>
        <authorList>
            <person name="Liu S.-L."/>
            <person name="Chiang Y.-R."/>
            <person name="Yoon H.S."/>
            <person name="Fu H.-Y."/>
        </authorList>
    </citation>
    <scope>NUCLEOTIDE SEQUENCE [LARGE SCALE GENOMIC DNA]</scope>
    <source>
        <strain evidence="4 5">THAL066</strain>
    </source>
</reference>
<dbReference type="Gene3D" id="1.25.70.10">
    <property type="entry name" value="Transcription termination factor 3, mitochondrial"/>
    <property type="match status" value="3"/>
</dbReference>
<dbReference type="InterPro" id="IPR003690">
    <property type="entry name" value="MTERF"/>
</dbReference>
<feature type="region of interest" description="Disordered" evidence="3">
    <location>
        <begin position="221"/>
        <end position="263"/>
    </location>
</feature>
<keyword evidence="2" id="KW-0809">Transit peptide</keyword>
<evidence type="ECO:0000256" key="1">
    <source>
        <dbReference type="ARBA" id="ARBA00007692"/>
    </source>
</evidence>
<organism evidence="4 5">
    <name type="scientific">Cyanidiococcus yangmingshanensis</name>
    <dbReference type="NCBI Taxonomy" id="2690220"/>
    <lineage>
        <taxon>Eukaryota</taxon>
        <taxon>Rhodophyta</taxon>
        <taxon>Bangiophyceae</taxon>
        <taxon>Cyanidiales</taxon>
        <taxon>Cyanidiaceae</taxon>
        <taxon>Cyanidiococcus</taxon>
    </lineage>
</organism>
<keyword evidence="5" id="KW-1185">Reference proteome</keyword>
<comment type="caution">
    <text evidence="4">The sequence shown here is derived from an EMBL/GenBank/DDBJ whole genome shotgun (WGS) entry which is preliminary data.</text>
</comment>
<evidence type="ECO:0000256" key="2">
    <source>
        <dbReference type="ARBA" id="ARBA00022946"/>
    </source>
</evidence>